<dbReference type="AlphaFoldDB" id="A0AA45WRI7"/>
<dbReference type="InterPro" id="IPR009057">
    <property type="entry name" value="Homeodomain-like_sf"/>
</dbReference>
<dbReference type="Proteomes" id="UP001157946">
    <property type="component" value="Unassembled WGS sequence"/>
</dbReference>
<feature type="domain" description="PucR C-terminal helix-turn-helix" evidence="1">
    <location>
        <begin position="259"/>
        <end position="315"/>
    </location>
</feature>
<dbReference type="PANTHER" id="PTHR33744">
    <property type="entry name" value="CARBOHYDRATE DIACID REGULATOR"/>
    <property type="match status" value="1"/>
</dbReference>
<reference evidence="2" key="1">
    <citation type="submission" date="2017-05" db="EMBL/GenBank/DDBJ databases">
        <authorList>
            <person name="Varghese N."/>
            <person name="Submissions S."/>
        </authorList>
    </citation>
    <scope>NUCLEOTIDE SEQUENCE</scope>
    <source>
        <strain evidence="2">DSM 45262</strain>
    </source>
</reference>
<organism evidence="2 3">
    <name type="scientific">Laceyella tengchongensis</name>
    <dbReference type="NCBI Taxonomy" id="574699"/>
    <lineage>
        <taxon>Bacteria</taxon>
        <taxon>Bacillati</taxon>
        <taxon>Bacillota</taxon>
        <taxon>Bacilli</taxon>
        <taxon>Bacillales</taxon>
        <taxon>Thermoactinomycetaceae</taxon>
        <taxon>Laceyella</taxon>
    </lineage>
</organism>
<dbReference type="PANTHER" id="PTHR33744:SF15">
    <property type="entry name" value="CARBOHYDRATE DIACID REGULATOR"/>
    <property type="match status" value="1"/>
</dbReference>
<evidence type="ECO:0000313" key="2">
    <source>
        <dbReference type="EMBL" id="SMP31527.1"/>
    </source>
</evidence>
<dbReference type="RefSeq" id="WP_102993536.1">
    <property type="nucleotide sequence ID" value="NZ_FXTU01000008.1"/>
</dbReference>
<protein>
    <submittedName>
        <fullName evidence="2">PucR C-terminal helix-turn-helix domain-containing protein</fullName>
    </submittedName>
</protein>
<gene>
    <name evidence="2" type="ORF">SAMN06265361_10820</name>
</gene>
<dbReference type="InterPro" id="IPR025736">
    <property type="entry name" value="PucR_C-HTH_dom"/>
</dbReference>
<keyword evidence="3" id="KW-1185">Reference proteome</keyword>
<evidence type="ECO:0000259" key="1">
    <source>
        <dbReference type="Pfam" id="PF13556"/>
    </source>
</evidence>
<comment type="caution">
    <text evidence="2">The sequence shown here is derived from an EMBL/GenBank/DDBJ whole genome shotgun (WGS) entry which is preliminary data.</text>
</comment>
<dbReference type="Pfam" id="PF13556">
    <property type="entry name" value="HTH_30"/>
    <property type="match status" value="1"/>
</dbReference>
<proteinExistence type="predicted"/>
<evidence type="ECO:0000313" key="3">
    <source>
        <dbReference type="Proteomes" id="UP001157946"/>
    </source>
</evidence>
<dbReference type="EMBL" id="FXTU01000008">
    <property type="protein sequence ID" value="SMP31527.1"/>
    <property type="molecule type" value="Genomic_DNA"/>
</dbReference>
<accession>A0AA45WRI7</accession>
<dbReference type="InterPro" id="IPR042070">
    <property type="entry name" value="PucR_C-HTH_sf"/>
</dbReference>
<dbReference type="Gene3D" id="1.10.10.2840">
    <property type="entry name" value="PucR C-terminal helix-turn-helix domain"/>
    <property type="match status" value="1"/>
</dbReference>
<sequence length="324" mass="37213">MHAWERVRRIERILGVRANRVKPSRPAPGETAFQLSSGEWITFGLALTKREQALIEWLLNEEMKPAKRLGLEEWIKGVLDGGPPAPVPAHLNHHLPGGRMPALLMFEQGRPFFAKEDLSVLLDTYFAGSSPWLVGLNESDWLLFVPLREWIGEEKFTLEAEELLLEAASGLQEALADELGLTASMVLAPPIVSWEQLPGMWQRMAQVREAVRSFRMEKAVWVTWKPRLERLLTQLDDQAVKTFLAEMPGLALLREEEMRKTIEAFLRLDLNISETARHLYVHRNTLLYRFDRVKQETGLDVRRFADAMLIKVVLLLLNHQEGER</sequence>
<name>A0AA45WRI7_9BACL</name>
<dbReference type="SUPFAM" id="SSF46689">
    <property type="entry name" value="Homeodomain-like"/>
    <property type="match status" value="1"/>
</dbReference>
<dbReference type="InterPro" id="IPR051448">
    <property type="entry name" value="CdaR-like_regulators"/>
</dbReference>